<accession>A0ACC4D7W5</accession>
<keyword evidence="2" id="KW-1185">Reference proteome</keyword>
<gene>
    <name evidence="1" type="ORF">ACCO45_013800</name>
</gene>
<evidence type="ECO:0000313" key="1">
    <source>
        <dbReference type="EMBL" id="KAL3952083.1"/>
    </source>
</evidence>
<sequence length="342" mass="37629">MASQPPESERVSWRDVRSQVPCHNGRVFTGLDNFDGANTASRREGMAAYCLYHGVGQNAASWRRDLEQPVCRLLRREGTTQLSVAALEFRVDMAVWGAIFMNFDPSRRPAWPWPHEWPRVQGGPRSVVYDDFLEANPFEAVARDGEPGTAEAENVRREQDPPSRPTADTMAALAASVADLQAERDEALRAAAASECRAEAAEAEVARLMSELEARPTVITTAESTESEIKAVYSALAEACGDIQLAPPLRRRFDIVYAAGELAPVLLGEGGPGLLDFYHHGPVGQWYCELEIRKRGQDCHVPIDPSVGCLEHGTACLWMMAQGDGMTKTLDLMSPYLTNTKK</sequence>
<comment type="caution">
    <text evidence="1">The sequence shown here is derived from an EMBL/GenBank/DDBJ whole genome shotgun (WGS) entry which is preliminary data.</text>
</comment>
<dbReference type="Proteomes" id="UP001638806">
    <property type="component" value="Unassembled WGS sequence"/>
</dbReference>
<evidence type="ECO:0000313" key="2">
    <source>
        <dbReference type="Proteomes" id="UP001638806"/>
    </source>
</evidence>
<reference evidence="1" key="1">
    <citation type="submission" date="2024-12" db="EMBL/GenBank/DDBJ databases">
        <title>Comparative genomics and development of molecular markers within Purpureocillium lilacinum and among Purpureocillium species.</title>
        <authorList>
            <person name="Yeh Z.-Y."/>
            <person name="Ni N.-T."/>
            <person name="Lo P.-H."/>
            <person name="Mushyakhwo K."/>
            <person name="Lin C.-F."/>
            <person name="Nai Y.-S."/>
        </authorList>
    </citation>
    <scope>NUCLEOTIDE SEQUENCE</scope>
    <source>
        <strain evidence="1">NCHU-NPUST-175</strain>
    </source>
</reference>
<protein>
    <submittedName>
        <fullName evidence="1">Uncharacterized protein</fullName>
    </submittedName>
</protein>
<organism evidence="1 2">
    <name type="scientific">Purpureocillium lilacinum</name>
    <name type="common">Paecilomyces lilacinus</name>
    <dbReference type="NCBI Taxonomy" id="33203"/>
    <lineage>
        <taxon>Eukaryota</taxon>
        <taxon>Fungi</taxon>
        <taxon>Dikarya</taxon>
        <taxon>Ascomycota</taxon>
        <taxon>Pezizomycotina</taxon>
        <taxon>Sordariomycetes</taxon>
        <taxon>Hypocreomycetidae</taxon>
        <taxon>Hypocreales</taxon>
        <taxon>Ophiocordycipitaceae</taxon>
        <taxon>Purpureocillium</taxon>
    </lineage>
</organism>
<name>A0ACC4D7W5_PURLI</name>
<proteinExistence type="predicted"/>
<dbReference type="EMBL" id="JBGNUJ010000013">
    <property type="protein sequence ID" value="KAL3952083.1"/>
    <property type="molecule type" value="Genomic_DNA"/>
</dbReference>